<dbReference type="EMBL" id="PPTU01000007">
    <property type="protein sequence ID" value="RDB71218.1"/>
    <property type="molecule type" value="Genomic_DNA"/>
</dbReference>
<accession>A0A369MHN6</accession>
<dbReference type="InterPro" id="IPR012903">
    <property type="entry name" value="Nif11"/>
</dbReference>
<evidence type="ECO:0000313" key="3">
    <source>
        <dbReference type="Proteomes" id="UP000253970"/>
    </source>
</evidence>
<dbReference type="Proteomes" id="UP000253970">
    <property type="component" value="Unassembled WGS sequence"/>
</dbReference>
<dbReference type="NCBIfam" id="TIGR03798">
    <property type="entry name" value="leader_Nif11"/>
    <property type="match status" value="1"/>
</dbReference>
<name>A0A369MHN6_EGGLN</name>
<sequence>MNEQLKGFLKKASEDGPLKEELGALAGLPEEERAERAAAIAREAGFDVSVEDFAPAEAELDDDELNVVAGGSYACCCRQTGTGLMDDRPVLCDCPREGTGAWTDGSGFVNVDRVCHSMGDVG</sequence>
<reference evidence="2 3" key="1">
    <citation type="journal article" date="2018" name="Elife">
        <title>Discovery and characterization of a prevalent human gut bacterial enzyme sufficient for the inactivation of a family of plant toxins.</title>
        <authorList>
            <person name="Koppel N."/>
            <person name="Bisanz J.E."/>
            <person name="Pandelia M.E."/>
            <person name="Turnbaugh P.J."/>
            <person name="Balskus E.P."/>
        </authorList>
    </citation>
    <scope>NUCLEOTIDE SEQUENCE [LARGE SCALE GENOMIC DNA]</scope>
    <source>
        <strain evidence="2 3">W1 BHI 6</strain>
    </source>
</reference>
<organism evidence="2 3">
    <name type="scientific">Eggerthella lenta</name>
    <name type="common">Eubacterium lentum</name>
    <dbReference type="NCBI Taxonomy" id="84112"/>
    <lineage>
        <taxon>Bacteria</taxon>
        <taxon>Bacillati</taxon>
        <taxon>Actinomycetota</taxon>
        <taxon>Coriobacteriia</taxon>
        <taxon>Eggerthellales</taxon>
        <taxon>Eggerthellaceae</taxon>
        <taxon>Eggerthella</taxon>
    </lineage>
</organism>
<evidence type="ECO:0000313" key="2">
    <source>
        <dbReference type="EMBL" id="RDB71218.1"/>
    </source>
</evidence>
<dbReference type="InterPro" id="IPR022516">
    <property type="entry name" value="CHP03798_Ocin"/>
</dbReference>
<dbReference type="Pfam" id="PF07862">
    <property type="entry name" value="Nif11"/>
    <property type="match status" value="1"/>
</dbReference>
<evidence type="ECO:0000259" key="1">
    <source>
        <dbReference type="Pfam" id="PF07862"/>
    </source>
</evidence>
<dbReference type="AlphaFoldDB" id="A0A369MHN6"/>
<dbReference type="RefSeq" id="WP_114533530.1">
    <property type="nucleotide sequence ID" value="NZ_CP089337.1"/>
</dbReference>
<proteinExistence type="predicted"/>
<comment type="caution">
    <text evidence="2">The sequence shown here is derived from an EMBL/GenBank/DDBJ whole genome shotgun (WGS) entry which is preliminary data.</text>
</comment>
<protein>
    <submittedName>
        <fullName evidence="2">Nif11-like leader peptide family natural product</fullName>
    </submittedName>
</protein>
<gene>
    <name evidence="2" type="ORF">C1875_05910</name>
</gene>
<feature type="domain" description="Nif11" evidence="1">
    <location>
        <begin position="3"/>
        <end position="53"/>
    </location>
</feature>